<reference evidence="14 15" key="1">
    <citation type="journal article" date="2016" name="Nat. Commun.">
        <title>Thousands of microbial genomes shed light on interconnected biogeochemical processes in an aquifer system.</title>
        <authorList>
            <person name="Anantharaman K."/>
            <person name="Brown C.T."/>
            <person name="Hug L.A."/>
            <person name="Sharon I."/>
            <person name="Castelle C.J."/>
            <person name="Probst A.J."/>
            <person name="Thomas B.C."/>
            <person name="Singh A."/>
            <person name="Wilkins M.J."/>
            <person name="Karaoz U."/>
            <person name="Brodie E.L."/>
            <person name="Williams K.H."/>
            <person name="Hubbard S.S."/>
            <person name="Banfield J.F."/>
        </authorList>
    </citation>
    <scope>NUCLEOTIDE SEQUENCE [LARGE SCALE GENOMIC DNA]</scope>
</reference>
<evidence type="ECO:0000256" key="1">
    <source>
        <dbReference type="ARBA" id="ARBA00004429"/>
    </source>
</evidence>
<keyword evidence="9 12" id="KW-1133">Transmembrane helix</keyword>
<dbReference type="NCBIfam" id="TIGR01291">
    <property type="entry name" value="nodJ"/>
    <property type="match status" value="1"/>
</dbReference>
<evidence type="ECO:0000256" key="6">
    <source>
        <dbReference type="ARBA" id="ARBA00022475"/>
    </source>
</evidence>
<feature type="transmembrane region" description="Helical" evidence="12">
    <location>
        <begin position="148"/>
        <end position="168"/>
    </location>
</feature>
<keyword evidence="4 12" id="KW-0813">Transport</keyword>
<evidence type="ECO:0000256" key="10">
    <source>
        <dbReference type="ARBA" id="ARBA00023136"/>
    </source>
</evidence>
<dbReference type="PANTHER" id="PTHR43229">
    <property type="entry name" value="NODULATION PROTEIN J"/>
    <property type="match status" value="1"/>
</dbReference>
<name>A0A1F6SX82_9PROT</name>
<dbReference type="PANTHER" id="PTHR43229:SF2">
    <property type="entry name" value="NODULATION PROTEIN J"/>
    <property type="match status" value="1"/>
</dbReference>
<evidence type="ECO:0000256" key="12">
    <source>
        <dbReference type="RuleBase" id="RU361157"/>
    </source>
</evidence>
<comment type="subunit">
    <text evidence="3">The complex is composed of two ATP-binding proteins (NodI) and two transmembrane proteins (NodJ).</text>
</comment>
<evidence type="ECO:0000256" key="9">
    <source>
        <dbReference type="ARBA" id="ARBA00022989"/>
    </source>
</evidence>
<dbReference type="EMBL" id="MFSQ01000145">
    <property type="protein sequence ID" value="OGI37484.1"/>
    <property type="molecule type" value="Genomic_DNA"/>
</dbReference>
<gene>
    <name evidence="14" type="ORF">A2140_05010</name>
</gene>
<dbReference type="PIRSF" id="PIRSF006648">
    <property type="entry name" value="DrrB"/>
    <property type="match status" value="1"/>
</dbReference>
<keyword evidence="7" id="KW-0997">Cell inner membrane</keyword>
<dbReference type="GO" id="GO:0140359">
    <property type="term" value="F:ABC-type transporter activity"/>
    <property type="evidence" value="ECO:0007669"/>
    <property type="project" value="InterPro"/>
</dbReference>
<dbReference type="PROSITE" id="PS51012">
    <property type="entry name" value="ABC_TM2"/>
    <property type="match status" value="1"/>
</dbReference>
<evidence type="ECO:0000313" key="15">
    <source>
        <dbReference type="Proteomes" id="UP000178379"/>
    </source>
</evidence>
<dbReference type="InterPro" id="IPR013525">
    <property type="entry name" value="ABC2_TM"/>
</dbReference>
<feature type="transmembrane region" description="Helical" evidence="12">
    <location>
        <begin position="64"/>
        <end position="85"/>
    </location>
</feature>
<evidence type="ECO:0000259" key="13">
    <source>
        <dbReference type="PROSITE" id="PS51012"/>
    </source>
</evidence>
<dbReference type="PRINTS" id="PR00164">
    <property type="entry name" value="ABC2TRNSPORT"/>
</dbReference>
<evidence type="ECO:0000256" key="11">
    <source>
        <dbReference type="ARBA" id="ARBA00025119"/>
    </source>
</evidence>
<dbReference type="AlphaFoldDB" id="A0A1F6SX82"/>
<evidence type="ECO:0000256" key="4">
    <source>
        <dbReference type="ARBA" id="ARBA00022448"/>
    </source>
</evidence>
<dbReference type="InterPro" id="IPR005981">
    <property type="entry name" value="ABC_transptNodJ"/>
</dbReference>
<comment type="similarity">
    <text evidence="2">Belongs to the ABC-2 integral membrane protein family. Lipooligosaccharide exporter (TC 3.A.1.102) subfamily.</text>
</comment>
<keyword evidence="6 12" id="KW-1003">Cell membrane</keyword>
<feature type="transmembrane region" description="Helical" evidence="12">
    <location>
        <begin position="122"/>
        <end position="142"/>
    </location>
</feature>
<proteinExistence type="inferred from homology"/>
<organism evidence="14 15">
    <name type="scientific">Candidatus Muproteobacteria bacterium RBG_16_62_13</name>
    <dbReference type="NCBI Taxonomy" id="1817756"/>
    <lineage>
        <taxon>Bacteria</taxon>
        <taxon>Pseudomonadati</taxon>
        <taxon>Pseudomonadota</taxon>
        <taxon>Candidatus Muproteobacteria</taxon>
    </lineage>
</organism>
<comment type="function">
    <text evidence="11">Part of the ABC transporter complex NodIJ involved in the export of the nodulation factors (Nod factors), the bacterial signal molecules that induce symbiosis and subsequent nodulation induction. Nod factors are LCO (lipo-chitin oligosaccharide), a modified beta-1,4-linked N-acetylglucosamine oligosaccharide. This subunit encodes the transporter.</text>
</comment>
<dbReference type="InterPro" id="IPR051784">
    <property type="entry name" value="Nod_factor_ABC_transporter"/>
</dbReference>
<evidence type="ECO:0000256" key="3">
    <source>
        <dbReference type="ARBA" id="ARBA00011350"/>
    </source>
</evidence>
<keyword evidence="10 12" id="KW-0472">Membrane</keyword>
<evidence type="ECO:0000313" key="14">
    <source>
        <dbReference type="EMBL" id="OGI37484.1"/>
    </source>
</evidence>
<evidence type="ECO:0000256" key="2">
    <source>
        <dbReference type="ARBA" id="ARBA00008394"/>
    </source>
</evidence>
<comment type="caution">
    <text evidence="14">The sequence shown here is derived from an EMBL/GenBank/DDBJ whole genome shotgun (WGS) entry which is preliminary data.</text>
</comment>
<dbReference type="InterPro" id="IPR000412">
    <property type="entry name" value="ABC_2_transport"/>
</dbReference>
<protein>
    <recommendedName>
        <fullName evidence="12">Transport permease protein</fullName>
    </recommendedName>
</protein>
<accession>A0A1F6SX82</accession>
<feature type="transmembrane region" description="Helical" evidence="12">
    <location>
        <begin position="40"/>
        <end position="58"/>
    </location>
</feature>
<dbReference type="Pfam" id="PF01061">
    <property type="entry name" value="ABC2_membrane"/>
    <property type="match status" value="1"/>
</dbReference>
<feature type="transmembrane region" description="Helical" evidence="12">
    <location>
        <begin position="175"/>
        <end position="196"/>
    </location>
</feature>
<evidence type="ECO:0000256" key="5">
    <source>
        <dbReference type="ARBA" id="ARBA00022458"/>
    </source>
</evidence>
<dbReference type="STRING" id="1817756.A2140_05010"/>
<feature type="domain" description="ABC transmembrane type-2" evidence="13">
    <location>
        <begin position="30"/>
        <end position="256"/>
    </location>
</feature>
<keyword evidence="8 12" id="KW-0812">Transmembrane</keyword>
<evidence type="ECO:0000256" key="7">
    <source>
        <dbReference type="ARBA" id="ARBA00022519"/>
    </source>
</evidence>
<feature type="transmembrane region" description="Helical" evidence="12">
    <location>
        <begin position="231"/>
        <end position="253"/>
    </location>
</feature>
<dbReference type="InterPro" id="IPR047817">
    <property type="entry name" value="ABC2_TM_bact-type"/>
</dbReference>
<dbReference type="Proteomes" id="UP000178379">
    <property type="component" value="Unassembled WGS sequence"/>
</dbReference>
<sequence length="259" mass="28323">MFSLIVPRFRHAAFAVWRRNVLVWRKLIGPSLLMNFGEPFLYLLGLGFGLGAFIGTLMDMPYLTFLASGILASSAMNIASFEAMYSVYTRMIPQRSYDAMLAAPIEVSDILAGEMLWCATKAVINGTAILAVAALLGAVPSWMALWVIPIQFLVGLAFAGPALIMTALARGYDFFNYYVTLLITPMFILSGVFYPVSSLPGPLQTLVQILPLSHAVDLVRPLIAGQPLTNVPLHLAVLLIYALIGYSLAVILVRRRLLV</sequence>
<dbReference type="GO" id="GO:0015772">
    <property type="term" value="P:oligosaccharide transport"/>
    <property type="evidence" value="ECO:0007669"/>
    <property type="project" value="InterPro"/>
</dbReference>
<dbReference type="GO" id="GO:0043190">
    <property type="term" value="C:ATP-binding cassette (ABC) transporter complex"/>
    <property type="evidence" value="ECO:0007669"/>
    <property type="project" value="InterPro"/>
</dbReference>
<evidence type="ECO:0000256" key="8">
    <source>
        <dbReference type="ARBA" id="ARBA00022692"/>
    </source>
</evidence>
<comment type="subcellular location">
    <subcellularLocation>
        <location evidence="1 12">Cell inner membrane</location>
        <topology evidence="1 12">Multi-pass membrane protein</topology>
    </subcellularLocation>
</comment>
<keyword evidence="5" id="KW-0536">Nodulation</keyword>